<dbReference type="AlphaFoldDB" id="C7Q1K1"/>
<evidence type="ECO:0000313" key="1">
    <source>
        <dbReference type="EMBL" id="ACU73730.1"/>
    </source>
</evidence>
<keyword evidence="2" id="KW-1185">Reference proteome</keyword>
<dbReference type="HOGENOM" id="CLU_115824_1_0_11"/>
<evidence type="ECO:0000313" key="2">
    <source>
        <dbReference type="Proteomes" id="UP000000851"/>
    </source>
</evidence>
<protein>
    <submittedName>
        <fullName evidence="1">Uncharacterized protein</fullName>
    </submittedName>
</protein>
<dbReference type="SUPFAM" id="SSF54427">
    <property type="entry name" value="NTF2-like"/>
    <property type="match status" value="1"/>
</dbReference>
<sequence length="136" mass="15008">MSHVMSQTEIDALVADFFGAFDNRGGAADVGRLRRLMVPGGVIVNTRPSLAVWTVEEFVEPREKLLARGGRLVGFSEWETASHTEIVGDLATRTGEYRKSGTMDGAPYEGGGTKMFQFVRTAEGWRIVAFSWFDES</sequence>
<dbReference type="STRING" id="479433.Caci_4870"/>
<dbReference type="Gene3D" id="3.10.450.50">
    <property type="match status" value="1"/>
</dbReference>
<proteinExistence type="predicted"/>
<dbReference type="eggNOG" id="ENOG5032UNV">
    <property type="taxonomic scope" value="Bacteria"/>
</dbReference>
<dbReference type="EMBL" id="CP001700">
    <property type="protein sequence ID" value="ACU73730.1"/>
    <property type="molecule type" value="Genomic_DNA"/>
</dbReference>
<name>C7Q1K1_CATAD</name>
<dbReference type="KEGG" id="cai:Caci_4870"/>
<dbReference type="InParanoid" id="C7Q1K1"/>
<dbReference type="Proteomes" id="UP000000851">
    <property type="component" value="Chromosome"/>
</dbReference>
<reference evidence="1 2" key="1">
    <citation type="journal article" date="2009" name="Stand. Genomic Sci.">
        <title>Complete genome sequence of Catenulispora acidiphila type strain (ID 139908).</title>
        <authorList>
            <person name="Copeland A."/>
            <person name="Lapidus A."/>
            <person name="Glavina Del Rio T."/>
            <person name="Nolan M."/>
            <person name="Lucas S."/>
            <person name="Chen F."/>
            <person name="Tice H."/>
            <person name="Cheng J.F."/>
            <person name="Bruce D."/>
            <person name="Goodwin L."/>
            <person name="Pitluck S."/>
            <person name="Mikhailova N."/>
            <person name="Pati A."/>
            <person name="Ivanova N."/>
            <person name="Mavromatis K."/>
            <person name="Chen A."/>
            <person name="Palaniappan K."/>
            <person name="Chain P."/>
            <person name="Land M."/>
            <person name="Hauser L."/>
            <person name="Chang Y.J."/>
            <person name="Jeffries C.D."/>
            <person name="Chertkov O."/>
            <person name="Brettin T."/>
            <person name="Detter J.C."/>
            <person name="Han C."/>
            <person name="Ali Z."/>
            <person name="Tindall B.J."/>
            <person name="Goker M."/>
            <person name="Bristow J."/>
            <person name="Eisen J.A."/>
            <person name="Markowitz V."/>
            <person name="Hugenholtz P."/>
            <person name="Kyrpides N.C."/>
            <person name="Klenk H.P."/>
        </authorList>
    </citation>
    <scope>NUCLEOTIDE SEQUENCE [LARGE SCALE GENOMIC DNA]</scope>
    <source>
        <strain evidence="2">DSM 44928 / JCM 14897 / NBRC 102108 / NRRL B-24433 / ID139908</strain>
    </source>
</reference>
<dbReference type="InterPro" id="IPR032710">
    <property type="entry name" value="NTF2-like_dom_sf"/>
</dbReference>
<organism evidence="1 2">
    <name type="scientific">Catenulispora acidiphila (strain DSM 44928 / JCM 14897 / NBRC 102108 / NRRL B-24433 / ID139908)</name>
    <dbReference type="NCBI Taxonomy" id="479433"/>
    <lineage>
        <taxon>Bacteria</taxon>
        <taxon>Bacillati</taxon>
        <taxon>Actinomycetota</taxon>
        <taxon>Actinomycetes</taxon>
        <taxon>Catenulisporales</taxon>
        <taxon>Catenulisporaceae</taxon>
        <taxon>Catenulispora</taxon>
    </lineage>
</organism>
<gene>
    <name evidence="1" type="ordered locus">Caci_4870</name>
</gene>
<accession>C7Q1K1</accession>